<dbReference type="AlphaFoldDB" id="A0A1F7YKW3"/>
<comment type="caution">
    <text evidence="2">The sequence shown here is derived from an EMBL/GenBank/DDBJ whole genome shotgun (WGS) entry which is preliminary data.</text>
</comment>
<evidence type="ECO:0000313" key="2">
    <source>
        <dbReference type="EMBL" id="OGM27994.1"/>
    </source>
</evidence>
<gene>
    <name evidence="2" type="ORF">A2627_00420</name>
</gene>
<dbReference type="InterPro" id="IPR053830">
    <property type="entry name" value="DUF6922"/>
</dbReference>
<name>A0A1F7YKW3_9BACT</name>
<evidence type="ECO:0000313" key="3">
    <source>
        <dbReference type="Proteomes" id="UP000178851"/>
    </source>
</evidence>
<organism evidence="2 3">
    <name type="scientific">Candidatus Woesebacteria bacterium RIFCSPHIGHO2_01_FULL_39_28</name>
    <dbReference type="NCBI Taxonomy" id="1802496"/>
    <lineage>
        <taxon>Bacteria</taxon>
        <taxon>Candidatus Woeseibacteriota</taxon>
    </lineage>
</organism>
<dbReference type="EMBL" id="MGGI01000001">
    <property type="protein sequence ID" value="OGM27994.1"/>
    <property type="molecule type" value="Genomic_DNA"/>
</dbReference>
<evidence type="ECO:0000259" key="1">
    <source>
        <dbReference type="Pfam" id="PF21956"/>
    </source>
</evidence>
<feature type="domain" description="DUF6922" evidence="1">
    <location>
        <begin position="9"/>
        <end position="55"/>
    </location>
</feature>
<accession>A0A1F7YKW3</accession>
<protein>
    <recommendedName>
        <fullName evidence="1">DUF6922 domain-containing protein</fullName>
    </recommendedName>
</protein>
<reference evidence="2 3" key="1">
    <citation type="journal article" date="2016" name="Nat. Commun.">
        <title>Thousands of microbial genomes shed light on interconnected biogeochemical processes in an aquifer system.</title>
        <authorList>
            <person name="Anantharaman K."/>
            <person name="Brown C.T."/>
            <person name="Hug L.A."/>
            <person name="Sharon I."/>
            <person name="Castelle C.J."/>
            <person name="Probst A.J."/>
            <person name="Thomas B.C."/>
            <person name="Singh A."/>
            <person name="Wilkins M.J."/>
            <person name="Karaoz U."/>
            <person name="Brodie E.L."/>
            <person name="Williams K.H."/>
            <person name="Hubbard S.S."/>
            <person name="Banfield J.F."/>
        </authorList>
    </citation>
    <scope>NUCLEOTIDE SEQUENCE [LARGE SCALE GENOMIC DNA]</scope>
</reference>
<dbReference type="Pfam" id="PF21956">
    <property type="entry name" value="DUF6922"/>
    <property type="match status" value="1"/>
</dbReference>
<dbReference type="Proteomes" id="UP000178851">
    <property type="component" value="Unassembled WGS sequence"/>
</dbReference>
<sequence>MIPKNLQGVLWSVGIDKLDLQKDKAYIINQVLAYGTWGQLKWLFRVYSKKEIKKIFVEKPQKDYVFPSFNFVKNFLLDLNHTSLNPAKYVKTFPRNLG</sequence>
<proteinExistence type="predicted"/>